<protein>
    <submittedName>
        <fullName evidence="7">Mov34/MPN/PAD-1 family protein</fullName>
    </submittedName>
</protein>
<evidence type="ECO:0000256" key="4">
    <source>
        <dbReference type="ARBA" id="ARBA00022833"/>
    </source>
</evidence>
<keyword evidence="8" id="KW-1185">Reference proteome</keyword>
<evidence type="ECO:0000256" key="3">
    <source>
        <dbReference type="ARBA" id="ARBA00022801"/>
    </source>
</evidence>
<sequence>MIQAGLQNLPNETCGFLSGKYNNITTWTEMKNSSTTPNSFFIKKEFVEEALKTIEIIGEEVIALAHSHPTSNPIPSYLDLRSHPDSTVKMVIVSYKYKNPLIKCYDINKLTYKEVPIYVNK</sequence>
<dbReference type="PANTHER" id="PTHR34858">
    <property type="entry name" value="CYSO-CYSTEINE PEPTIDASE"/>
    <property type="match status" value="1"/>
</dbReference>
<keyword evidence="1" id="KW-0645">Protease</keyword>
<dbReference type="Proteomes" id="UP001178888">
    <property type="component" value="Unassembled WGS sequence"/>
</dbReference>
<keyword evidence="5" id="KW-0482">Metalloprotease</keyword>
<keyword evidence="2" id="KW-0479">Metal-binding</keyword>
<evidence type="ECO:0000256" key="5">
    <source>
        <dbReference type="ARBA" id="ARBA00023049"/>
    </source>
</evidence>
<dbReference type="RefSeq" id="WP_308914385.1">
    <property type="nucleotide sequence ID" value="NZ_JAVGVR010000002.1"/>
</dbReference>
<keyword evidence="3" id="KW-0378">Hydrolase</keyword>
<dbReference type="PANTHER" id="PTHR34858:SF1">
    <property type="entry name" value="CYSO-CYSTEINE PEPTIDASE"/>
    <property type="match status" value="1"/>
</dbReference>
<dbReference type="Gene3D" id="3.40.140.10">
    <property type="entry name" value="Cytidine Deaminase, domain 2"/>
    <property type="match status" value="1"/>
</dbReference>
<organism evidence="7 8">
    <name type="scientific">Bacillus salipaludis</name>
    <dbReference type="NCBI Taxonomy" id="2547811"/>
    <lineage>
        <taxon>Bacteria</taxon>
        <taxon>Bacillati</taxon>
        <taxon>Bacillota</taxon>
        <taxon>Bacilli</taxon>
        <taxon>Bacillales</taxon>
        <taxon>Bacillaceae</taxon>
        <taxon>Bacillus</taxon>
    </lineage>
</organism>
<evidence type="ECO:0000256" key="1">
    <source>
        <dbReference type="ARBA" id="ARBA00022670"/>
    </source>
</evidence>
<accession>A0AA90TWF8</accession>
<reference evidence="7" key="1">
    <citation type="submission" date="2023-08" db="EMBL/GenBank/DDBJ databases">
        <title>Nitrogen cycling bacteria in agricultural field soils.</title>
        <authorList>
            <person name="Jang J."/>
        </authorList>
    </citation>
    <scope>NUCLEOTIDE SEQUENCE</scope>
    <source>
        <strain evidence="7">PS3-36</strain>
    </source>
</reference>
<dbReference type="AlphaFoldDB" id="A0AA90TWF8"/>
<dbReference type="InterPro" id="IPR037518">
    <property type="entry name" value="MPN"/>
</dbReference>
<dbReference type="Pfam" id="PF14464">
    <property type="entry name" value="Prok-JAB"/>
    <property type="match status" value="1"/>
</dbReference>
<dbReference type="GO" id="GO:0006508">
    <property type="term" value="P:proteolysis"/>
    <property type="evidence" value="ECO:0007669"/>
    <property type="project" value="UniProtKB-KW"/>
</dbReference>
<gene>
    <name evidence="7" type="ORF">RCG21_31410</name>
</gene>
<name>A0AA90TWF8_9BACI</name>
<dbReference type="InterPro" id="IPR051929">
    <property type="entry name" value="VirAsm_ModProt"/>
</dbReference>
<evidence type="ECO:0000259" key="6">
    <source>
        <dbReference type="PROSITE" id="PS50249"/>
    </source>
</evidence>
<comment type="caution">
    <text evidence="7">The sequence shown here is derived from an EMBL/GenBank/DDBJ whole genome shotgun (WGS) entry which is preliminary data.</text>
</comment>
<dbReference type="EMBL" id="JAVGVR010000002">
    <property type="protein sequence ID" value="MDQ6600735.1"/>
    <property type="molecule type" value="Genomic_DNA"/>
</dbReference>
<dbReference type="GO" id="GO:0008235">
    <property type="term" value="F:metalloexopeptidase activity"/>
    <property type="evidence" value="ECO:0007669"/>
    <property type="project" value="TreeGrafter"/>
</dbReference>
<feature type="domain" description="MPN" evidence="6">
    <location>
        <begin position="1"/>
        <end position="118"/>
    </location>
</feature>
<dbReference type="GO" id="GO:0008270">
    <property type="term" value="F:zinc ion binding"/>
    <property type="evidence" value="ECO:0007669"/>
    <property type="project" value="TreeGrafter"/>
</dbReference>
<dbReference type="InterPro" id="IPR028090">
    <property type="entry name" value="JAB_dom_prok"/>
</dbReference>
<proteinExistence type="predicted"/>
<evidence type="ECO:0000256" key="2">
    <source>
        <dbReference type="ARBA" id="ARBA00022723"/>
    </source>
</evidence>
<dbReference type="SUPFAM" id="SSF102712">
    <property type="entry name" value="JAB1/MPN domain"/>
    <property type="match status" value="1"/>
</dbReference>
<keyword evidence="4" id="KW-0862">Zinc</keyword>
<evidence type="ECO:0000313" key="8">
    <source>
        <dbReference type="Proteomes" id="UP001178888"/>
    </source>
</evidence>
<dbReference type="PROSITE" id="PS50249">
    <property type="entry name" value="MPN"/>
    <property type="match status" value="1"/>
</dbReference>
<evidence type="ECO:0000313" key="7">
    <source>
        <dbReference type="EMBL" id="MDQ6600735.1"/>
    </source>
</evidence>